<feature type="domain" description="Aminotransferase class I/classII large" evidence="8">
    <location>
        <begin position="31"/>
        <end position="378"/>
    </location>
</feature>
<evidence type="ECO:0000256" key="4">
    <source>
        <dbReference type="ARBA" id="ARBA00022576"/>
    </source>
</evidence>
<keyword evidence="10" id="KW-1185">Reference proteome</keyword>
<evidence type="ECO:0000256" key="3">
    <source>
        <dbReference type="ARBA" id="ARBA00012753"/>
    </source>
</evidence>
<comment type="catalytic activity">
    <reaction evidence="7">
        <text>L-aspartate + 2-oxoglutarate = oxaloacetate + L-glutamate</text>
        <dbReference type="Rhea" id="RHEA:21824"/>
        <dbReference type="ChEBI" id="CHEBI:16452"/>
        <dbReference type="ChEBI" id="CHEBI:16810"/>
        <dbReference type="ChEBI" id="CHEBI:29985"/>
        <dbReference type="ChEBI" id="CHEBI:29991"/>
        <dbReference type="EC" id="2.6.1.1"/>
    </reaction>
</comment>
<name>A0A1H4BD47_9RHOB</name>
<dbReference type="Pfam" id="PF00155">
    <property type="entry name" value="Aminotran_1_2"/>
    <property type="match status" value="1"/>
</dbReference>
<keyword evidence="4 9" id="KW-0032">Aminotransferase</keyword>
<dbReference type="PANTHER" id="PTHR46383">
    <property type="entry name" value="ASPARTATE AMINOTRANSFERASE"/>
    <property type="match status" value="1"/>
</dbReference>
<dbReference type="SUPFAM" id="SSF53383">
    <property type="entry name" value="PLP-dependent transferases"/>
    <property type="match status" value="1"/>
</dbReference>
<dbReference type="InterPro" id="IPR050596">
    <property type="entry name" value="AspAT/PAT-like"/>
</dbReference>
<keyword evidence="5 9" id="KW-0808">Transferase</keyword>
<proteinExistence type="inferred from homology"/>
<evidence type="ECO:0000256" key="5">
    <source>
        <dbReference type="ARBA" id="ARBA00022679"/>
    </source>
</evidence>
<dbReference type="GO" id="GO:0004069">
    <property type="term" value="F:L-aspartate:2-oxoglutarate aminotransferase activity"/>
    <property type="evidence" value="ECO:0007669"/>
    <property type="project" value="UniProtKB-EC"/>
</dbReference>
<organism evidence="9 10">
    <name type="scientific">Rubrimonas cliftonensis</name>
    <dbReference type="NCBI Taxonomy" id="89524"/>
    <lineage>
        <taxon>Bacteria</taxon>
        <taxon>Pseudomonadati</taxon>
        <taxon>Pseudomonadota</taxon>
        <taxon>Alphaproteobacteria</taxon>
        <taxon>Rhodobacterales</taxon>
        <taxon>Paracoccaceae</taxon>
        <taxon>Rubrimonas</taxon>
    </lineage>
</organism>
<gene>
    <name evidence="9" type="ORF">SAMN05444370_105143</name>
</gene>
<dbReference type="CDD" id="cd00609">
    <property type="entry name" value="AAT_like"/>
    <property type="match status" value="1"/>
</dbReference>
<evidence type="ECO:0000256" key="2">
    <source>
        <dbReference type="ARBA" id="ARBA00007441"/>
    </source>
</evidence>
<protein>
    <recommendedName>
        <fullName evidence="3">aspartate transaminase</fullName>
        <ecNumber evidence="3">2.6.1.1</ecNumber>
    </recommendedName>
</protein>
<keyword evidence="6" id="KW-0663">Pyridoxal phosphate</keyword>
<dbReference type="GO" id="GO:0030170">
    <property type="term" value="F:pyridoxal phosphate binding"/>
    <property type="evidence" value="ECO:0007669"/>
    <property type="project" value="InterPro"/>
</dbReference>
<evidence type="ECO:0000259" key="8">
    <source>
        <dbReference type="Pfam" id="PF00155"/>
    </source>
</evidence>
<dbReference type="AlphaFoldDB" id="A0A1H4BD47"/>
<dbReference type="Gene3D" id="3.40.640.10">
    <property type="entry name" value="Type I PLP-dependent aspartate aminotransferase-like (Major domain)"/>
    <property type="match status" value="1"/>
</dbReference>
<dbReference type="GO" id="GO:0006520">
    <property type="term" value="P:amino acid metabolic process"/>
    <property type="evidence" value="ECO:0007669"/>
    <property type="project" value="InterPro"/>
</dbReference>
<accession>A0A1H4BD47</accession>
<comment type="cofactor">
    <cofactor evidence="1">
        <name>pyridoxal 5'-phosphate</name>
        <dbReference type="ChEBI" id="CHEBI:597326"/>
    </cofactor>
</comment>
<dbReference type="Proteomes" id="UP000198703">
    <property type="component" value="Unassembled WGS sequence"/>
</dbReference>
<dbReference type="STRING" id="89524.SAMN05444370_105143"/>
<dbReference type="PANTHER" id="PTHR46383:SF2">
    <property type="entry name" value="AMINOTRANSFERASE"/>
    <property type="match status" value="1"/>
</dbReference>
<sequence length="383" mass="40780">MMRISRRGAVDPFIVMEVMEAARAREAAGADVVHMEVGQPGAAAPARAIEAARAAMARGPLGYTVALGLPELRERIARRYAERHGVVVAPERIAVTAGASAGFLLAALALFDAGDRVALAEPGYPAYRNMARALDLIPVGVPTGPQTRFQPDAHLLADAGRAGRLAGVIAASPSNPAGTMLDRAAMAALAVECRRIGATLVSDEIYHGLEHGARAVSALEVDPDAVVINSFSKYFCMAGWRVGWIVAPPEAIAAVERLSQNLFICAPHVSQVAALAAMDAEDTLEAEVEVYRANRALLLEELPKAGFRSFAPCDGAFYLYADVGDLTDDSVAFCRRMLQEAGVAATPGVDFDPPRGRSFVRFSFAGPTARMREAARRLRDWRG</sequence>
<comment type="similarity">
    <text evidence="2">Belongs to the class-I pyridoxal-phosphate-dependent aminotransferase family.</text>
</comment>
<evidence type="ECO:0000313" key="10">
    <source>
        <dbReference type="Proteomes" id="UP000198703"/>
    </source>
</evidence>
<evidence type="ECO:0000256" key="1">
    <source>
        <dbReference type="ARBA" id="ARBA00001933"/>
    </source>
</evidence>
<dbReference type="InterPro" id="IPR004839">
    <property type="entry name" value="Aminotransferase_I/II_large"/>
</dbReference>
<dbReference type="InterPro" id="IPR015421">
    <property type="entry name" value="PyrdxlP-dep_Trfase_major"/>
</dbReference>
<dbReference type="EMBL" id="FNQM01000005">
    <property type="protein sequence ID" value="SEA46050.1"/>
    <property type="molecule type" value="Genomic_DNA"/>
</dbReference>
<evidence type="ECO:0000313" key="9">
    <source>
        <dbReference type="EMBL" id="SEA46050.1"/>
    </source>
</evidence>
<dbReference type="EC" id="2.6.1.1" evidence="3"/>
<evidence type="ECO:0000256" key="6">
    <source>
        <dbReference type="ARBA" id="ARBA00022898"/>
    </source>
</evidence>
<dbReference type="InterPro" id="IPR015424">
    <property type="entry name" value="PyrdxlP-dep_Trfase"/>
</dbReference>
<evidence type="ECO:0000256" key="7">
    <source>
        <dbReference type="ARBA" id="ARBA00049185"/>
    </source>
</evidence>
<reference evidence="9 10" key="1">
    <citation type="submission" date="2016-10" db="EMBL/GenBank/DDBJ databases">
        <authorList>
            <person name="de Groot N.N."/>
        </authorList>
    </citation>
    <scope>NUCLEOTIDE SEQUENCE [LARGE SCALE GENOMIC DNA]</scope>
    <source>
        <strain evidence="9 10">DSM 15345</strain>
    </source>
</reference>